<reference evidence="1 2" key="1">
    <citation type="submission" date="2021-10" db="EMBL/GenBank/DDBJ databases">
        <authorList>
            <person name="Criscuolo A."/>
        </authorList>
    </citation>
    <scope>NUCLEOTIDE SEQUENCE [LARGE SCALE GENOMIC DNA]</scope>
    <source>
        <strain evidence="2">CIP 111883</strain>
    </source>
</reference>
<evidence type="ECO:0000313" key="2">
    <source>
        <dbReference type="Proteomes" id="UP000789833"/>
    </source>
</evidence>
<accession>A0ABN8A720</accession>
<organism evidence="1 2">
    <name type="scientific">Sutcliffiella rhizosphaerae</name>
    <dbReference type="NCBI Taxonomy" id="2880967"/>
    <lineage>
        <taxon>Bacteria</taxon>
        <taxon>Bacillati</taxon>
        <taxon>Bacillota</taxon>
        <taxon>Bacilli</taxon>
        <taxon>Bacillales</taxon>
        <taxon>Bacillaceae</taxon>
        <taxon>Sutcliffiella</taxon>
    </lineage>
</organism>
<comment type="caution">
    <text evidence="1">The sequence shown here is derived from an EMBL/GenBank/DDBJ whole genome shotgun (WGS) entry which is preliminary data.</text>
</comment>
<protein>
    <submittedName>
        <fullName evidence="1">Uncharacterized protein</fullName>
    </submittedName>
</protein>
<dbReference type="RefSeq" id="WP_230500769.1">
    <property type="nucleotide sequence ID" value="NZ_CAKJTJ010000006.1"/>
</dbReference>
<proteinExistence type="predicted"/>
<evidence type="ECO:0000313" key="1">
    <source>
        <dbReference type="EMBL" id="CAG9620863.1"/>
    </source>
</evidence>
<sequence length="419" mass="49328">MRLPVEKWLEEQDFDENIRGLFNESIICYKASAYRASLLFSFLGFQTVIRERIIKAEKPGNIHPKAWEAIKSNLRKEDSWDMEVNESIKKNDENKRLFIMTDDLRQQAIYWKNRRNDCAHSKSNIIDSSHIESFWFFLFSNLSKFVVNGSKESLIQKIDRHFDLNLTREDEDFTYIIKEIPNALYEEDILDFLHKLDNVFMENETWYPIIAERAMSFFNQLINLGDPYTSKSIDFIKKDNDLEESFLNAHPDKVTYFYGNNQSEIRHLWRVKFNSFGSVKYKILARLLSNGFVTDEKEEVFNHIIRTSKSSFPSTNDATVLEQHGYFNQYKSLVFSENIPLIHVFDWGNNADESVGMHLNLMGLDAQIVKSINRTFLHEPFPFKLQKSLSKYFSEGEVRDKYIQVCDELGISPTEHLGF</sequence>
<name>A0ABN8A720_9BACI</name>
<gene>
    <name evidence="1" type="ORF">BACCIP111883_01634</name>
</gene>
<dbReference type="Proteomes" id="UP000789833">
    <property type="component" value="Unassembled WGS sequence"/>
</dbReference>
<dbReference type="EMBL" id="CAKJTJ010000006">
    <property type="protein sequence ID" value="CAG9620863.1"/>
    <property type="molecule type" value="Genomic_DNA"/>
</dbReference>
<keyword evidence="2" id="KW-1185">Reference proteome</keyword>